<dbReference type="SMART" id="SM01204">
    <property type="entry name" value="FIST_C"/>
    <property type="match status" value="1"/>
</dbReference>
<dbReference type="PANTHER" id="PTHR40252">
    <property type="entry name" value="BLR0328 PROTEIN"/>
    <property type="match status" value="1"/>
</dbReference>
<dbReference type="SMART" id="SM00897">
    <property type="entry name" value="FIST"/>
    <property type="match status" value="1"/>
</dbReference>
<dbReference type="AlphaFoldDB" id="A0A7X1FAN1"/>
<gene>
    <name evidence="3" type="ORF">H7F49_17230</name>
</gene>
<feature type="domain" description="FIST" evidence="1">
    <location>
        <begin position="38"/>
        <end position="243"/>
    </location>
</feature>
<dbReference type="Proteomes" id="UP000520156">
    <property type="component" value="Unassembled WGS sequence"/>
</dbReference>
<evidence type="ECO:0000259" key="2">
    <source>
        <dbReference type="SMART" id="SM01204"/>
    </source>
</evidence>
<keyword evidence="4" id="KW-1185">Reference proteome</keyword>
<name>A0A7X1FAN1_9SPHN</name>
<organism evidence="3 4">
    <name type="scientific">Novosphingobium aerophilum</name>
    <dbReference type="NCBI Taxonomy" id="2839843"/>
    <lineage>
        <taxon>Bacteria</taxon>
        <taxon>Pseudomonadati</taxon>
        <taxon>Pseudomonadota</taxon>
        <taxon>Alphaproteobacteria</taxon>
        <taxon>Sphingomonadales</taxon>
        <taxon>Sphingomonadaceae</taxon>
        <taxon>Novosphingobium</taxon>
    </lineage>
</organism>
<evidence type="ECO:0000259" key="1">
    <source>
        <dbReference type="SMART" id="SM00897"/>
    </source>
</evidence>
<evidence type="ECO:0000313" key="4">
    <source>
        <dbReference type="Proteomes" id="UP000520156"/>
    </source>
</evidence>
<reference evidence="3 4" key="1">
    <citation type="submission" date="2020-08" db="EMBL/GenBank/DDBJ databases">
        <title>The genome sequence of Novosphingobium flavum 4Y4.</title>
        <authorList>
            <person name="Liu Y."/>
        </authorList>
    </citation>
    <scope>NUCLEOTIDE SEQUENCE [LARGE SCALE GENOMIC DNA]</scope>
    <source>
        <strain evidence="3 4">4Y4</strain>
    </source>
</reference>
<feature type="domain" description="FIST C-domain" evidence="2">
    <location>
        <begin position="244"/>
        <end position="374"/>
    </location>
</feature>
<comment type="caution">
    <text evidence="3">The sequence shown here is derived from an EMBL/GenBank/DDBJ whole genome shotgun (WGS) entry which is preliminary data.</text>
</comment>
<protein>
    <submittedName>
        <fullName evidence="3">FIST C-terminal domain-containing protein</fullName>
    </submittedName>
</protein>
<accession>A0A7X1FAN1</accession>
<sequence>MEERLAQTGLADDLAVVTSHRSDPAAAVAEVVAGVGRRTLAGGLMFCSHRYPREPLARALAGRFGGIPLIGCTSAGELSQRGYDEDSLVFIGFPAADFRMALHCFDDLDRFDPVIGREAIRQLATGLAEVELEGGFAPRPSRAAIFLVDGLSHREELLAMTVQEALGETPLVGGSSGDGMRFHETGILVGDRFLRDAAVVALLSSRRPMQAFTANHYLPGAEKMVVTAADPAARVVHQINARPAADEYLRLAGRTGEQLDAAFFAAHPPMVRAGGGYHVRSIQSVNPDGSLTFYCAIDNGIVLSIGEPVDRVSQLERLFDGIEAGLGGIDHVIGFDCVLNRIDAERRQLQRAVSDLYARRGVVGFNTYGEQFRAAHINQTLSGLAIGR</sequence>
<dbReference type="Pfam" id="PF10442">
    <property type="entry name" value="FIST_C"/>
    <property type="match status" value="1"/>
</dbReference>
<dbReference type="InterPro" id="IPR013702">
    <property type="entry name" value="FIST_domain_N"/>
</dbReference>
<dbReference type="EMBL" id="JACLAU010000047">
    <property type="protein sequence ID" value="MBC2653431.1"/>
    <property type="molecule type" value="Genomic_DNA"/>
</dbReference>
<proteinExistence type="predicted"/>
<dbReference type="Pfam" id="PF08495">
    <property type="entry name" value="FIST"/>
    <property type="match status" value="1"/>
</dbReference>
<dbReference type="PANTHER" id="PTHR40252:SF2">
    <property type="entry name" value="BLR0328 PROTEIN"/>
    <property type="match status" value="1"/>
</dbReference>
<dbReference type="InterPro" id="IPR019494">
    <property type="entry name" value="FIST_C"/>
</dbReference>
<evidence type="ECO:0000313" key="3">
    <source>
        <dbReference type="EMBL" id="MBC2653431.1"/>
    </source>
</evidence>